<evidence type="ECO:0000256" key="1">
    <source>
        <dbReference type="ARBA" id="ARBA00023015"/>
    </source>
</evidence>
<dbReference type="GO" id="GO:0006355">
    <property type="term" value="P:regulation of DNA-templated transcription"/>
    <property type="evidence" value="ECO:0007669"/>
    <property type="project" value="InterPro"/>
</dbReference>
<dbReference type="Proteomes" id="UP000294599">
    <property type="component" value="Unassembled WGS sequence"/>
</dbReference>
<evidence type="ECO:0000256" key="5">
    <source>
        <dbReference type="PROSITE-ProRule" id="PRU01091"/>
    </source>
</evidence>
<dbReference type="PROSITE" id="PS51755">
    <property type="entry name" value="OMPR_PHOB"/>
    <property type="match status" value="1"/>
</dbReference>
<dbReference type="InterPro" id="IPR011006">
    <property type="entry name" value="CheY-like_superfamily"/>
</dbReference>
<dbReference type="SUPFAM" id="SSF46894">
    <property type="entry name" value="C-terminal effector domain of the bipartite response regulators"/>
    <property type="match status" value="1"/>
</dbReference>
<keyword evidence="2 5" id="KW-0238">DNA-binding</keyword>
<protein>
    <submittedName>
        <fullName evidence="8">DNA-binding response OmpR family regulator</fullName>
    </submittedName>
</protein>
<accession>A0A4R3LGD8</accession>
<evidence type="ECO:0000259" key="7">
    <source>
        <dbReference type="PROSITE" id="PS51755"/>
    </source>
</evidence>
<dbReference type="GO" id="GO:0005829">
    <property type="term" value="C:cytosol"/>
    <property type="evidence" value="ECO:0007669"/>
    <property type="project" value="TreeGrafter"/>
</dbReference>
<gene>
    <name evidence="8" type="ORF">EDC25_10689</name>
</gene>
<dbReference type="Gene3D" id="3.40.50.2300">
    <property type="match status" value="1"/>
</dbReference>
<evidence type="ECO:0000256" key="2">
    <source>
        <dbReference type="ARBA" id="ARBA00023125"/>
    </source>
</evidence>
<keyword evidence="3" id="KW-0804">Transcription</keyword>
<dbReference type="InterPro" id="IPR001789">
    <property type="entry name" value="Sig_transdc_resp-reg_receiver"/>
</dbReference>
<evidence type="ECO:0000256" key="3">
    <source>
        <dbReference type="ARBA" id="ARBA00023163"/>
    </source>
</evidence>
<dbReference type="GO" id="GO:0000976">
    <property type="term" value="F:transcription cis-regulatory region binding"/>
    <property type="evidence" value="ECO:0007669"/>
    <property type="project" value="TreeGrafter"/>
</dbReference>
<dbReference type="SMART" id="SM00448">
    <property type="entry name" value="REC"/>
    <property type="match status" value="1"/>
</dbReference>
<dbReference type="SMART" id="SM00862">
    <property type="entry name" value="Trans_reg_C"/>
    <property type="match status" value="1"/>
</dbReference>
<reference evidence="8 9" key="1">
    <citation type="submission" date="2019-03" db="EMBL/GenBank/DDBJ databases">
        <title>Genomic Encyclopedia of Type Strains, Phase IV (KMG-IV): sequencing the most valuable type-strain genomes for metagenomic binning, comparative biology and taxonomic classification.</title>
        <authorList>
            <person name="Goeker M."/>
        </authorList>
    </citation>
    <scope>NUCLEOTIDE SEQUENCE [LARGE SCALE GENOMIC DNA]</scope>
    <source>
        <strain evidence="8 9">DSM 21944</strain>
    </source>
</reference>
<feature type="modified residue" description="4-aspartylphosphate" evidence="4">
    <location>
        <position position="61"/>
    </location>
</feature>
<evidence type="ECO:0000313" key="9">
    <source>
        <dbReference type="Proteomes" id="UP000294599"/>
    </source>
</evidence>
<dbReference type="InterPro" id="IPR039420">
    <property type="entry name" value="WalR-like"/>
</dbReference>
<dbReference type="SUPFAM" id="SSF52172">
    <property type="entry name" value="CheY-like"/>
    <property type="match status" value="1"/>
</dbReference>
<sequence length="235" mass="25908">MKTNAIPSPVRIAVAEDDEIFREKVLIPILRKNGYEVAGFPDAGSLYANLGSYTPHIVILDVGLPDESGLAVARRLRVDPSMRILMLTGLREVPDHIRGLTNGADAYLSKPVPEDLLVATVESLVRRLDAPEQGPVGQWHTDADGWRLVSPAGRNLDLMALERLLIAELLKNAGTPVDRETLINLLRNDDDADFDPHRLEMIIHRLRRRASGAFGAELPLRAVRGIGYLFTTVQG</sequence>
<dbReference type="AlphaFoldDB" id="A0A4R3LGD8"/>
<dbReference type="Pfam" id="PF00486">
    <property type="entry name" value="Trans_reg_C"/>
    <property type="match status" value="1"/>
</dbReference>
<keyword evidence="9" id="KW-1185">Reference proteome</keyword>
<evidence type="ECO:0000313" key="8">
    <source>
        <dbReference type="EMBL" id="TCS99251.1"/>
    </source>
</evidence>
<dbReference type="PROSITE" id="PS50110">
    <property type="entry name" value="RESPONSE_REGULATORY"/>
    <property type="match status" value="1"/>
</dbReference>
<dbReference type="GO" id="GO:0032993">
    <property type="term" value="C:protein-DNA complex"/>
    <property type="evidence" value="ECO:0007669"/>
    <property type="project" value="TreeGrafter"/>
</dbReference>
<dbReference type="RefSeq" id="WP_164484029.1">
    <property type="nucleotide sequence ID" value="NZ_JBHLWF010000031.1"/>
</dbReference>
<dbReference type="PANTHER" id="PTHR48111">
    <property type="entry name" value="REGULATOR OF RPOS"/>
    <property type="match status" value="1"/>
</dbReference>
<proteinExistence type="predicted"/>
<dbReference type="GO" id="GO:0000156">
    <property type="term" value="F:phosphorelay response regulator activity"/>
    <property type="evidence" value="ECO:0007669"/>
    <property type="project" value="TreeGrafter"/>
</dbReference>
<name>A0A4R3LGD8_9GAMM</name>
<dbReference type="InterPro" id="IPR001867">
    <property type="entry name" value="OmpR/PhoB-type_DNA-bd"/>
</dbReference>
<feature type="DNA-binding region" description="OmpR/PhoB-type" evidence="5">
    <location>
        <begin position="131"/>
        <end position="232"/>
    </location>
</feature>
<dbReference type="CDD" id="cd00383">
    <property type="entry name" value="trans_reg_C"/>
    <property type="match status" value="1"/>
</dbReference>
<evidence type="ECO:0000256" key="4">
    <source>
        <dbReference type="PROSITE-ProRule" id="PRU00169"/>
    </source>
</evidence>
<dbReference type="Gene3D" id="1.10.10.10">
    <property type="entry name" value="Winged helix-like DNA-binding domain superfamily/Winged helix DNA-binding domain"/>
    <property type="match status" value="1"/>
</dbReference>
<dbReference type="Pfam" id="PF00072">
    <property type="entry name" value="Response_reg"/>
    <property type="match status" value="1"/>
</dbReference>
<comment type="caution">
    <text evidence="8">The sequence shown here is derived from an EMBL/GenBank/DDBJ whole genome shotgun (WGS) entry which is preliminary data.</text>
</comment>
<keyword evidence="4" id="KW-0597">Phosphoprotein</keyword>
<keyword evidence="1" id="KW-0805">Transcription regulation</keyword>
<feature type="domain" description="Response regulatory" evidence="6">
    <location>
        <begin position="11"/>
        <end position="125"/>
    </location>
</feature>
<evidence type="ECO:0000259" key="6">
    <source>
        <dbReference type="PROSITE" id="PS50110"/>
    </source>
</evidence>
<feature type="domain" description="OmpR/PhoB-type" evidence="7">
    <location>
        <begin position="131"/>
        <end position="232"/>
    </location>
</feature>
<dbReference type="InterPro" id="IPR016032">
    <property type="entry name" value="Sig_transdc_resp-reg_C-effctor"/>
</dbReference>
<organism evidence="8 9">
    <name type="scientific">Pseudofulvimonas gallinarii</name>
    <dbReference type="NCBI Taxonomy" id="634155"/>
    <lineage>
        <taxon>Bacteria</taxon>
        <taxon>Pseudomonadati</taxon>
        <taxon>Pseudomonadota</taxon>
        <taxon>Gammaproteobacteria</taxon>
        <taxon>Lysobacterales</taxon>
        <taxon>Rhodanobacteraceae</taxon>
        <taxon>Pseudofulvimonas</taxon>
    </lineage>
</organism>
<dbReference type="InterPro" id="IPR036388">
    <property type="entry name" value="WH-like_DNA-bd_sf"/>
</dbReference>
<dbReference type="PANTHER" id="PTHR48111:SF67">
    <property type="entry name" value="TRANSCRIPTIONAL REGULATORY PROTEIN TCTD"/>
    <property type="match status" value="1"/>
</dbReference>
<dbReference type="EMBL" id="SMAF01000006">
    <property type="protein sequence ID" value="TCS99251.1"/>
    <property type="molecule type" value="Genomic_DNA"/>
</dbReference>